<dbReference type="PANTHER" id="PTHR38733:SF1">
    <property type="entry name" value="TYPE IV METHYL-DIRECTED RESTRICTION ENZYME ECOKMCRBC"/>
    <property type="match status" value="1"/>
</dbReference>
<dbReference type="RefSeq" id="WP_210653079.1">
    <property type="nucleotide sequence ID" value="NZ_JAGKQQ010000001.1"/>
</dbReference>
<evidence type="ECO:0008006" key="3">
    <source>
        <dbReference type="Google" id="ProtNLM"/>
    </source>
</evidence>
<reference evidence="1 2" key="1">
    <citation type="submission" date="2021-04" db="EMBL/GenBank/DDBJ databases">
        <authorList>
            <person name="Ivanova A."/>
        </authorList>
    </citation>
    <scope>NUCLEOTIDE SEQUENCE [LARGE SCALE GENOMIC DNA]</scope>
    <source>
        <strain evidence="1 2">G18</strain>
    </source>
</reference>
<accession>A0ABS5BQ34</accession>
<proteinExistence type="predicted"/>
<dbReference type="PANTHER" id="PTHR38733">
    <property type="entry name" value="PROTEIN MCRC"/>
    <property type="match status" value="1"/>
</dbReference>
<sequence length="384" mass="42231">MTPTVTLTERRPSAGRLPRVEVDFLLAHARHLIDLVPTFERGRYRLTPRGFVGFLTGPTTRYVIRPKIPWPNLRLLLGLSPEAAGATHAPETDLLAVLTTEFVDRLEEVARPGLVAGYSEVESVSSFLRGKLRAADQMRDAAARAFPDRFYINEPVFDLNTPWNQIPKATATALLCRTELPLALRQRVQVAVAPLAGVSDRPVTEALFTTARAEPRAAQYGPLLNVCQLILNGLASADPLGNTGGAFLLDLGLAFERYLTDALHREFAPHRSWRVEAQPGFTLGPTTLQPDIVLRKHGAARVVLDAKWKTATLGASDLHQVLAYATITGARRVGLVYPGRTDARTHFTTPDGRVRVSRYRVRVVGESADLASSIAKLARDTRRE</sequence>
<protein>
    <recommendedName>
        <fullName evidence="3">Restriction endonuclease</fullName>
    </recommendedName>
</protein>
<evidence type="ECO:0000313" key="2">
    <source>
        <dbReference type="Proteomes" id="UP000676565"/>
    </source>
</evidence>
<dbReference type="Pfam" id="PF10117">
    <property type="entry name" value="McrBC"/>
    <property type="match status" value="1"/>
</dbReference>
<comment type="caution">
    <text evidence="1">The sequence shown here is derived from an EMBL/GenBank/DDBJ whole genome shotgun (WGS) entry which is preliminary data.</text>
</comment>
<keyword evidence="2" id="KW-1185">Reference proteome</keyword>
<dbReference type="InterPro" id="IPR019292">
    <property type="entry name" value="McrC"/>
</dbReference>
<dbReference type="EMBL" id="JAGKQQ010000001">
    <property type="protein sequence ID" value="MBP3954973.1"/>
    <property type="molecule type" value="Genomic_DNA"/>
</dbReference>
<evidence type="ECO:0000313" key="1">
    <source>
        <dbReference type="EMBL" id="MBP3954973.1"/>
    </source>
</evidence>
<name>A0ABS5BQ34_9BACT</name>
<dbReference type="Proteomes" id="UP000676565">
    <property type="component" value="Unassembled WGS sequence"/>
</dbReference>
<gene>
    <name evidence="1" type="ORF">J8F10_06720</name>
</gene>
<organism evidence="1 2">
    <name type="scientific">Gemmata palustris</name>
    <dbReference type="NCBI Taxonomy" id="2822762"/>
    <lineage>
        <taxon>Bacteria</taxon>
        <taxon>Pseudomonadati</taxon>
        <taxon>Planctomycetota</taxon>
        <taxon>Planctomycetia</taxon>
        <taxon>Gemmatales</taxon>
        <taxon>Gemmataceae</taxon>
        <taxon>Gemmata</taxon>
    </lineage>
</organism>